<keyword evidence="3" id="KW-0732">Signal</keyword>
<keyword evidence="7" id="KW-1185">Reference proteome</keyword>
<dbReference type="Pfam" id="PF10348">
    <property type="entry name" value="DUF2427"/>
    <property type="match status" value="1"/>
</dbReference>
<dbReference type="Pfam" id="PF10355">
    <property type="entry name" value="Ytp1"/>
    <property type="match status" value="1"/>
</dbReference>
<feature type="transmembrane region" description="Helical" evidence="2">
    <location>
        <begin position="239"/>
        <end position="259"/>
    </location>
</feature>
<evidence type="ECO:0000256" key="2">
    <source>
        <dbReference type="SAM" id="Phobius"/>
    </source>
</evidence>
<feature type="transmembrane region" description="Helical" evidence="2">
    <location>
        <begin position="381"/>
        <end position="399"/>
    </location>
</feature>
<evidence type="ECO:0000259" key="5">
    <source>
        <dbReference type="Pfam" id="PF10355"/>
    </source>
</evidence>
<feature type="transmembrane region" description="Helical" evidence="2">
    <location>
        <begin position="145"/>
        <end position="165"/>
    </location>
</feature>
<feature type="transmembrane region" description="Helical" evidence="2">
    <location>
        <begin position="419"/>
        <end position="442"/>
    </location>
</feature>
<evidence type="ECO:0000313" key="6">
    <source>
        <dbReference type="EMBL" id="KAJ7623655.1"/>
    </source>
</evidence>
<evidence type="ECO:0000256" key="3">
    <source>
        <dbReference type="SAM" id="SignalP"/>
    </source>
</evidence>
<dbReference type="AlphaFoldDB" id="A0AAD7FGY8"/>
<comment type="caution">
    <text evidence="6">The sequence shown here is derived from an EMBL/GenBank/DDBJ whole genome shotgun (WGS) entry which is preliminary data.</text>
</comment>
<feature type="chain" id="PRO_5041931191" description="YTP1" evidence="3">
    <location>
        <begin position="22"/>
        <end position="492"/>
    </location>
</feature>
<dbReference type="EMBL" id="JARKIF010000014">
    <property type="protein sequence ID" value="KAJ7623655.1"/>
    <property type="molecule type" value="Genomic_DNA"/>
</dbReference>
<protein>
    <recommendedName>
        <fullName evidence="8">YTP1</fullName>
    </recommendedName>
</protein>
<dbReference type="CDD" id="cd08760">
    <property type="entry name" value="Cyt_b561_FRRS1_like"/>
    <property type="match status" value="1"/>
</dbReference>
<evidence type="ECO:0000256" key="1">
    <source>
        <dbReference type="SAM" id="MobiDB-lite"/>
    </source>
</evidence>
<feature type="transmembrane region" description="Helical" evidence="2">
    <location>
        <begin position="177"/>
        <end position="199"/>
    </location>
</feature>
<feature type="domain" description="DUF2427" evidence="4">
    <location>
        <begin position="29"/>
        <end position="125"/>
    </location>
</feature>
<dbReference type="Proteomes" id="UP001221142">
    <property type="component" value="Unassembled WGS sequence"/>
</dbReference>
<dbReference type="InterPro" id="IPR018825">
    <property type="entry name" value="DUF2427"/>
</dbReference>
<evidence type="ECO:0008006" key="8">
    <source>
        <dbReference type="Google" id="ProtNLM"/>
    </source>
</evidence>
<evidence type="ECO:0000313" key="7">
    <source>
        <dbReference type="Proteomes" id="UP001221142"/>
    </source>
</evidence>
<feature type="domain" description="Protein YTP1-like C-terminal" evidence="5">
    <location>
        <begin position="151"/>
        <end position="441"/>
    </location>
</feature>
<name>A0AAD7FGY8_9AGAR</name>
<feature type="transmembrane region" description="Helical" evidence="2">
    <location>
        <begin position="71"/>
        <end position="88"/>
    </location>
</feature>
<feature type="transmembrane region" description="Helical" evidence="2">
    <location>
        <begin position="211"/>
        <end position="227"/>
    </location>
</feature>
<dbReference type="InterPro" id="IPR018827">
    <property type="entry name" value="YTP1_C"/>
</dbReference>
<feature type="transmembrane region" description="Helical" evidence="2">
    <location>
        <begin position="100"/>
        <end position="124"/>
    </location>
</feature>
<keyword evidence="2" id="KW-1133">Transmembrane helix</keyword>
<reference evidence="6" key="1">
    <citation type="submission" date="2023-03" db="EMBL/GenBank/DDBJ databases">
        <title>Massive genome expansion in bonnet fungi (Mycena s.s.) driven by repeated elements and novel gene families across ecological guilds.</title>
        <authorList>
            <consortium name="Lawrence Berkeley National Laboratory"/>
            <person name="Harder C.B."/>
            <person name="Miyauchi S."/>
            <person name="Viragh M."/>
            <person name="Kuo A."/>
            <person name="Thoen E."/>
            <person name="Andreopoulos B."/>
            <person name="Lu D."/>
            <person name="Skrede I."/>
            <person name="Drula E."/>
            <person name="Henrissat B."/>
            <person name="Morin E."/>
            <person name="Kohler A."/>
            <person name="Barry K."/>
            <person name="LaButti K."/>
            <person name="Morin E."/>
            <person name="Salamov A."/>
            <person name="Lipzen A."/>
            <person name="Mereny Z."/>
            <person name="Hegedus B."/>
            <person name="Baldrian P."/>
            <person name="Stursova M."/>
            <person name="Weitz H."/>
            <person name="Taylor A."/>
            <person name="Grigoriev I.V."/>
            <person name="Nagy L.G."/>
            <person name="Martin F."/>
            <person name="Kauserud H."/>
        </authorList>
    </citation>
    <scope>NUCLEOTIDE SEQUENCE</scope>
    <source>
        <strain evidence="6">9284</strain>
    </source>
</reference>
<evidence type="ECO:0000259" key="4">
    <source>
        <dbReference type="Pfam" id="PF10348"/>
    </source>
</evidence>
<dbReference type="PANTHER" id="PTHR31685:SF2">
    <property type="entry name" value="PROTEIN YTP1"/>
    <property type="match status" value="1"/>
</dbReference>
<feature type="region of interest" description="Disordered" evidence="1">
    <location>
        <begin position="470"/>
        <end position="492"/>
    </location>
</feature>
<accession>A0AAD7FGY8</accession>
<proteinExistence type="predicted"/>
<feature type="signal peptide" evidence="3">
    <location>
        <begin position="1"/>
        <end position="21"/>
    </location>
</feature>
<gene>
    <name evidence="6" type="ORF">FB45DRAFT_111936</name>
</gene>
<feature type="region of interest" description="Disordered" evidence="1">
    <location>
        <begin position="336"/>
        <end position="371"/>
    </location>
</feature>
<keyword evidence="2" id="KW-0472">Membrane</keyword>
<keyword evidence="2" id="KW-0812">Transmembrane</keyword>
<organism evidence="6 7">
    <name type="scientific">Roridomyces roridus</name>
    <dbReference type="NCBI Taxonomy" id="1738132"/>
    <lineage>
        <taxon>Eukaryota</taxon>
        <taxon>Fungi</taxon>
        <taxon>Dikarya</taxon>
        <taxon>Basidiomycota</taxon>
        <taxon>Agaricomycotina</taxon>
        <taxon>Agaricomycetes</taxon>
        <taxon>Agaricomycetidae</taxon>
        <taxon>Agaricales</taxon>
        <taxon>Marasmiineae</taxon>
        <taxon>Mycenaceae</taxon>
        <taxon>Roridomyces</taxon>
    </lineage>
</organism>
<feature type="transmembrane region" description="Helical" evidence="2">
    <location>
        <begin position="45"/>
        <end position="64"/>
    </location>
</feature>
<dbReference type="PANTHER" id="PTHR31685">
    <property type="entry name" value="INTEGRAL MEMBRANE PROTEIN (AFU_ORTHOLOGUE AFUA_6G12730)-RELATED"/>
    <property type="match status" value="1"/>
</dbReference>
<sequence length="492" mass="54598">MVARLSTLTYTLLSLLAFAAAHDHHDELSEEEANLPTDSILWIHMALQAAVWGVLFPIGMVLGITRSRWHVPLQSVGFVLTAGGYILGHSHKGRMFLPSAHGVFASILFIPIVAQLVLGVYLKLHIHENSIRPWAVRLHGVVGKVVYPIFGFTQMLFGAIAYRGYCRGGNLPQCLAHYIMGSGFIAYGVIMAIMLMVGGEWVRRSGRSPEWWDSWVIMLWGIVNTFTEHRGSGWSVKDMQHTILGVLWWAGGLLGILLARNNKRNVVPAIMWVSLSPIVPWPPTRCSLILTGWAMSEHAQHLMISTKVHAMFGYTLMLAGLARILEVCCFPGPTKSAAEGSSDDDNNSDHTLAEPSPRYPPASRYTPPHASAENRKAATSIAFRHLPAFLLVASGVQFMSATDEELDFVHDNEMDHVTYILIMFSIAFLLYALIVFLIHLYATTGRNAPTKEDGNNIALTTPRGSKWYSRVPNAEREQRPLHVVGEDDEEEG</sequence>